<dbReference type="Proteomes" id="UP001148018">
    <property type="component" value="Unassembled WGS sequence"/>
</dbReference>
<dbReference type="EMBL" id="JANIIK010000118">
    <property type="protein sequence ID" value="KAJ3585219.1"/>
    <property type="molecule type" value="Genomic_DNA"/>
</dbReference>
<dbReference type="Pfam" id="PF00233">
    <property type="entry name" value="PDEase_I"/>
    <property type="match status" value="1"/>
</dbReference>
<dbReference type="InterPro" id="IPR036971">
    <property type="entry name" value="PDEase_catalytic_dom_sf"/>
</dbReference>
<evidence type="ECO:0000313" key="4">
    <source>
        <dbReference type="EMBL" id="KAJ3585219.1"/>
    </source>
</evidence>
<dbReference type="GO" id="GO:0004114">
    <property type="term" value="F:3',5'-cyclic-nucleotide phosphodiesterase activity"/>
    <property type="evidence" value="ECO:0007669"/>
    <property type="project" value="InterPro"/>
</dbReference>
<comment type="caution">
    <text evidence="4">The sequence shown here is derived from an EMBL/GenBank/DDBJ whole genome shotgun (WGS) entry which is preliminary data.</text>
</comment>
<accession>A0A9Q0I453</accession>
<keyword evidence="1" id="KW-0479">Metal-binding</keyword>
<dbReference type="PROSITE" id="PS51845">
    <property type="entry name" value="PDEASE_I_2"/>
    <property type="match status" value="1"/>
</dbReference>
<evidence type="ECO:0000256" key="1">
    <source>
        <dbReference type="ARBA" id="ARBA00022723"/>
    </source>
</evidence>
<sequence length="120" mass="14017">MMMTACDISAITKPWPVQKRVYLRWFEKIAELVATEFFEQGDKERRELNIEPIDLMNREKRDKIPSMQVSFIDAICTQLYETLAGMSEHCSPLLDGCQQNRQRWKCLAEQCEKDGVNGLE</sequence>
<dbReference type="OrthoDB" id="74705at2759"/>
<evidence type="ECO:0000256" key="2">
    <source>
        <dbReference type="ARBA" id="ARBA00022801"/>
    </source>
</evidence>
<dbReference type="InterPro" id="IPR002073">
    <property type="entry name" value="PDEase_catalytic_dom"/>
</dbReference>
<evidence type="ECO:0000259" key="3">
    <source>
        <dbReference type="PROSITE" id="PS51845"/>
    </source>
</evidence>
<dbReference type="Gene3D" id="1.10.1300.10">
    <property type="entry name" value="3'5'-cyclic nucleotide phosphodiesterase, catalytic domain"/>
    <property type="match status" value="1"/>
</dbReference>
<dbReference type="GO" id="GO:0007165">
    <property type="term" value="P:signal transduction"/>
    <property type="evidence" value="ECO:0007669"/>
    <property type="project" value="InterPro"/>
</dbReference>
<keyword evidence="2" id="KW-0378">Hydrolase</keyword>
<reference evidence="4" key="1">
    <citation type="submission" date="2022-07" db="EMBL/GenBank/DDBJ databases">
        <title>Chromosome-level genome of Muraenolepis orangiensis.</title>
        <authorList>
            <person name="Kim J."/>
        </authorList>
    </citation>
    <scope>NUCLEOTIDE SEQUENCE</scope>
    <source>
        <strain evidence="4">KU_S4_2022</strain>
        <tissue evidence="4">Muscle</tissue>
    </source>
</reference>
<name>A0A9Q0I453_9TELE</name>
<dbReference type="PANTHER" id="PTHR11347">
    <property type="entry name" value="CYCLIC NUCLEOTIDE PHOSPHODIESTERASE"/>
    <property type="match status" value="1"/>
</dbReference>
<organism evidence="4 5">
    <name type="scientific">Muraenolepis orangiensis</name>
    <name type="common">Patagonian moray cod</name>
    <dbReference type="NCBI Taxonomy" id="630683"/>
    <lineage>
        <taxon>Eukaryota</taxon>
        <taxon>Metazoa</taxon>
        <taxon>Chordata</taxon>
        <taxon>Craniata</taxon>
        <taxon>Vertebrata</taxon>
        <taxon>Euteleostomi</taxon>
        <taxon>Actinopterygii</taxon>
        <taxon>Neopterygii</taxon>
        <taxon>Teleostei</taxon>
        <taxon>Neoteleostei</taxon>
        <taxon>Acanthomorphata</taxon>
        <taxon>Zeiogadaria</taxon>
        <taxon>Gadariae</taxon>
        <taxon>Gadiformes</taxon>
        <taxon>Muraenolepidoidei</taxon>
        <taxon>Muraenolepididae</taxon>
        <taxon>Muraenolepis</taxon>
    </lineage>
</organism>
<dbReference type="AlphaFoldDB" id="A0A9Q0I453"/>
<evidence type="ECO:0000313" key="5">
    <source>
        <dbReference type="Proteomes" id="UP001148018"/>
    </source>
</evidence>
<proteinExistence type="predicted"/>
<feature type="domain" description="PDEase" evidence="3">
    <location>
        <begin position="1"/>
        <end position="111"/>
    </location>
</feature>
<dbReference type="SUPFAM" id="SSF109604">
    <property type="entry name" value="HD-domain/PDEase-like"/>
    <property type="match status" value="1"/>
</dbReference>
<dbReference type="GO" id="GO:0046872">
    <property type="term" value="F:metal ion binding"/>
    <property type="evidence" value="ECO:0007669"/>
    <property type="project" value="UniProtKB-KW"/>
</dbReference>
<keyword evidence="5" id="KW-1185">Reference proteome</keyword>
<gene>
    <name evidence="4" type="ORF">NHX12_013940</name>
</gene>
<protein>
    <recommendedName>
        <fullName evidence="3">PDEase domain-containing protein</fullName>
    </recommendedName>
</protein>